<proteinExistence type="predicted"/>
<comment type="caution">
    <text evidence="1">The sequence shown here is derived from an EMBL/GenBank/DDBJ whole genome shotgun (WGS) entry which is preliminary data.</text>
</comment>
<dbReference type="EMBL" id="JAWDGP010000216">
    <property type="protein sequence ID" value="KAK3802758.1"/>
    <property type="molecule type" value="Genomic_DNA"/>
</dbReference>
<evidence type="ECO:0000313" key="2">
    <source>
        <dbReference type="Proteomes" id="UP001283361"/>
    </source>
</evidence>
<protein>
    <submittedName>
        <fullName evidence="1">Uncharacterized protein</fullName>
    </submittedName>
</protein>
<evidence type="ECO:0000313" key="1">
    <source>
        <dbReference type="EMBL" id="KAK3802758.1"/>
    </source>
</evidence>
<name>A0AAE1BAX9_9GAST</name>
<gene>
    <name evidence="1" type="ORF">RRG08_012273</name>
</gene>
<keyword evidence="2" id="KW-1185">Reference proteome</keyword>
<reference evidence="1" key="1">
    <citation type="journal article" date="2023" name="G3 (Bethesda)">
        <title>A reference genome for the long-term kleptoplast-retaining sea slug Elysia crispata morphotype clarki.</title>
        <authorList>
            <person name="Eastman K.E."/>
            <person name="Pendleton A.L."/>
            <person name="Shaikh M.A."/>
            <person name="Suttiyut T."/>
            <person name="Ogas R."/>
            <person name="Tomko P."/>
            <person name="Gavelis G."/>
            <person name="Widhalm J.R."/>
            <person name="Wisecaver J.H."/>
        </authorList>
    </citation>
    <scope>NUCLEOTIDE SEQUENCE</scope>
    <source>
        <strain evidence="1">ECLA1</strain>
    </source>
</reference>
<organism evidence="1 2">
    <name type="scientific">Elysia crispata</name>
    <name type="common">lettuce slug</name>
    <dbReference type="NCBI Taxonomy" id="231223"/>
    <lineage>
        <taxon>Eukaryota</taxon>
        <taxon>Metazoa</taxon>
        <taxon>Spiralia</taxon>
        <taxon>Lophotrochozoa</taxon>
        <taxon>Mollusca</taxon>
        <taxon>Gastropoda</taxon>
        <taxon>Heterobranchia</taxon>
        <taxon>Euthyneura</taxon>
        <taxon>Panpulmonata</taxon>
        <taxon>Sacoglossa</taxon>
        <taxon>Placobranchoidea</taxon>
        <taxon>Plakobranchidae</taxon>
        <taxon>Elysia</taxon>
    </lineage>
</organism>
<sequence>MRCLCSNSASKPSGSQPGTITDIILQCWWPSLTLNCSDKLHRFCCWLARPVMTKGAEVSTLVGRLPQSLGTTPPLSRAVVTQKRK</sequence>
<accession>A0AAE1BAX9</accession>
<dbReference type="AlphaFoldDB" id="A0AAE1BAX9"/>
<dbReference type="Proteomes" id="UP001283361">
    <property type="component" value="Unassembled WGS sequence"/>
</dbReference>